<feature type="transmembrane region" description="Helical" evidence="5">
    <location>
        <begin position="192"/>
        <end position="218"/>
    </location>
</feature>
<evidence type="ECO:0000256" key="4">
    <source>
        <dbReference type="ARBA" id="ARBA00023136"/>
    </source>
</evidence>
<evidence type="ECO:0000256" key="2">
    <source>
        <dbReference type="ARBA" id="ARBA00022692"/>
    </source>
</evidence>
<dbReference type="InParanoid" id="A0A5N4AEJ5"/>
<feature type="transmembrane region" description="Helical" evidence="5">
    <location>
        <begin position="393"/>
        <end position="414"/>
    </location>
</feature>
<name>A0A5N4AEJ5_PHOPY</name>
<feature type="transmembrane region" description="Helical" evidence="5">
    <location>
        <begin position="51"/>
        <end position="68"/>
    </location>
</feature>
<keyword evidence="2 5" id="KW-0812">Transmembrane</keyword>
<evidence type="ECO:0000313" key="7">
    <source>
        <dbReference type="EMBL" id="KAB0795750.1"/>
    </source>
</evidence>
<evidence type="ECO:0000256" key="3">
    <source>
        <dbReference type="ARBA" id="ARBA00022989"/>
    </source>
</evidence>
<dbReference type="Pfam" id="PF00083">
    <property type="entry name" value="Sugar_tr"/>
    <property type="match status" value="1"/>
</dbReference>
<evidence type="ECO:0000259" key="6">
    <source>
        <dbReference type="PROSITE" id="PS50850"/>
    </source>
</evidence>
<feature type="transmembrane region" description="Helical" evidence="5">
    <location>
        <begin position="365"/>
        <end position="387"/>
    </location>
</feature>
<evidence type="ECO:0000256" key="1">
    <source>
        <dbReference type="ARBA" id="ARBA00004141"/>
    </source>
</evidence>
<evidence type="ECO:0000256" key="5">
    <source>
        <dbReference type="SAM" id="Phobius"/>
    </source>
</evidence>
<comment type="caution">
    <text evidence="7">The sequence shown here is derived from an EMBL/GenBank/DDBJ whole genome shotgun (WGS) entry which is preliminary data.</text>
</comment>
<feature type="transmembrane region" description="Helical" evidence="5">
    <location>
        <begin position="479"/>
        <end position="500"/>
    </location>
</feature>
<dbReference type="Gene3D" id="1.20.1250.20">
    <property type="entry name" value="MFS general substrate transporter like domains"/>
    <property type="match status" value="1"/>
</dbReference>
<dbReference type="InterPro" id="IPR020846">
    <property type="entry name" value="MFS_dom"/>
</dbReference>
<dbReference type="GO" id="GO:0016020">
    <property type="term" value="C:membrane"/>
    <property type="evidence" value="ECO:0007669"/>
    <property type="project" value="UniProtKB-SubCell"/>
</dbReference>
<accession>A0A5N4AEJ5</accession>
<feature type="transmembrane region" description="Helical" evidence="5">
    <location>
        <begin position="447"/>
        <end position="467"/>
    </location>
</feature>
<feature type="transmembrane region" description="Helical" evidence="5">
    <location>
        <begin position="159"/>
        <end position="180"/>
    </location>
</feature>
<comment type="subcellular location">
    <subcellularLocation>
        <location evidence="1">Membrane</location>
        <topology evidence="1">Multi-pass membrane protein</topology>
    </subcellularLocation>
</comment>
<dbReference type="FunCoup" id="A0A5N4AEJ5">
    <property type="interactions" value="7"/>
</dbReference>
<feature type="transmembrane region" description="Helical" evidence="5">
    <location>
        <begin position="277"/>
        <end position="295"/>
    </location>
</feature>
<dbReference type="SUPFAM" id="SSF103473">
    <property type="entry name" value="MFS general substrate transporter"/>
    <property type="match status" value="1"/>
</dbReference>
<dbReference type="AlphaFoldDB" id="A0A5N4AEJ5"/>
<dbReference type="GO" id="GO:0022857">
    <property type="term" value="F:transmembrane transporter activity"/>
    <property type="evidence" value="ECO:0007669"/>
    <property type="project" value="InterPro"/>
</dbReference>
<feature type="transmembrane region" description="Helical" evidence="5">
    <location>
        <begin position="506"/>
        <end position="527"/>
    </location>
</feature>
<reference evidence="7 8" key="1">
    <citation type="journal article" date="2018" name="Elife">
        <title>Firefly genomes illuminate parallel origins of bioluminescence in beetles.</title>
        <authorList>
            <person name="Fallon T.R."/>
            <person name="Lower S.E."/>
            <person name="Chang C.H."/>
            <person name="Bessho-Uehara M."/>
            <person name="Martin G.J."/>
            <person name="Bewick A.J."/>
            <person name="Behringer M."/>
            <person name="Debat H.J."/>
            <person name="Wong I."/>
            <person name="Day J.C."/>
            <person name="Suvorov A."/>
            <person name="Silva C.J."/>
            <person name="Stanger-Hall K.F."/>
            <person name="Hall D.W."/>
            <person name="Schmitz R.J."/>
            <person name="Nelson D.R."/>
            <person name="Lewis S.M."/>
            <person name="Shigenobu S."/>
            <person name="Bybee S.M."/>
            <person name="Larracuente A.M."/>
            <person name="Oba Y."/>
            <person name="Weng J.K."/>
        </authorList>
    </citation>
    <scope>NUCLEOTIDE SEQUENCE [LARGE SCALE GENOMIC DNA]</scope>
    <source>
        <strain evidence="7">1611_PpyrPB1</strain>
        <tissue evidence="7">Whole body</tissue>
    </source>
</reference>
<dbReference type="InterPro" id="IPR005828">
    <property type="entry name" value="MFS_sugar_transport-like"/>
</dbReference>
<sequence>MPVLGAHCPDLGCRQIKLHDVLLCYNALRAMMDLDDLLTEIGQFGKYQKSVLWLVLLPCVFPCGFHAYNQLFMAAKPDHWCRVPELEDLSYEVAKNLSIPMEERDGEMRFSQCTMFNKSSTGEFNSSNRVTCQHGWIYDKTVYKNSVTTEWNLVCEDNILSTLALVAFGTGGLIGNYIFGYIQDRHGRKSAFFIYLFIQTVFGIATALASSFGIWVLFRFGVGFTIPSILSTPSILAIELVGPKYRSTVTVLINIAYSIDLIVLSIIVWAVRDWRQLALFTTVPFIALFALYWAMPESPRWLMARGDFVRAEKILNKMARVNKRTAFVSEIRHLNTGDLSIKSNDKADYGMVDLFKLPKLRLKTLIITFIWFTNTSVYVGLSYYAPALGGDEFFNFFLAGVAELPTYIFLWPAMERIGRRWILFSTMVVGGIACTSTLVINDATIRLGLYCVGKMGISASFVVLPLMASETYPTVVRGIGMSLSSVAGMLGPVFIPLINYLGARTLTLPLIIMGALLIAGGLSSLLLPETLRRNLPQTLEDAEKDGLVDFRWWRKYEKRELQED</sequence>
<dbReference type="PROSITE" id="PS50850">
    <property type="entry name" value="MFS"/>
    <property type="match status" value="1"/>
</dbReference>
<organism evidence="7 8">
    <name type="scientific">Photinus pyralis</name>
    <name type="common">Common eastern firefly</name>
    <name type="synonym">Lampyris pyralis</name>
    <dbReference type="NCBI Taxonomy" id="7054"/>
    <lineage>
        <taxon>Eukaryota</taxon>
        <taxon>Metazoa</taxon>
        <taxon>Ecdysozoa</taxon>
        <taxon>Arthropoda</taxon>
        <taxon>Hexapoda</taxon>
        <taxon>Insecta</taxon>
        <taxon>Pterygota</taxon>
        <taxon>Neoptera</taxon>
        <taxon>Endopterygota</taxon>
        <taxon>Coleoptera</taxon>
        <taxon>Polyphaga</taxon>
        <taxon>Elateriformia</taxon>
        <taxon>Elateroidea</taxon>
        <taxon>Lampyridae</taxon>
        <taxon>Lampyrinae</taxon>
        <taxon>Photinus</taxon>
    </lineage>
</organism>
<keyword evidence="8" id="KW-1185">Reference proteome</keyword>
<gene>
    <name evidence="7" type="ORF">PPYR_09811</name>
</gene>
<feature type="transmembrane region" description="Helical" evidence="5">
    <location>
        <begin position="421"/>
        <end position="441"/>
    </location>
</feature>
<proteinExistence type="predicted"/>
<dbReference type="InterPro" id="IPR036259">
    <property type="entry name" value="MFS_trans_sf"/>
</dbReference>
<dbReference type="PANTHER" id="PTHR24064">
    <property type="entry name" value="SOLUTE CARRIER FAMILY 22 MEMBER"/>
    <property type="match status" value="1"/>
</dbReference>
<dbReference type="EMBL" id="VVIM01000007">
    <property type="protein sequence ID" value="KAB0795750.1"/>
    <property type="molecule type" value="Genomic_DNA"/>
</dbReference>
<feature type="domain" description="Major facilitator superfamily (MFS) profile" evidence="6">
    <location>
        <begin position="115"/>
        <end position="532"/>
    </location>
</feature>
<feature type="transmembrane region" description="Helical" evidence="5">
    <location>
        <begin position="249"/>
        <end position="271"/>
    </location>
</feature>
<dbReference type="CDD" id="cd17317">
    <property type="entry name" value="MFS_SLC22"/>
    <property type="match status" value="1"/>
</dbReference>
<keyword evidence="3 5" id="KW-1133">Transmembrane helix</keyword>
<evidence type="ECO:0000313" key="8">
    <source>
        <dbReference type="Proteomes" id="UP000327044"/>
    </source>
</evidence>
<protein>
    <recommendedName>
        <fullName evidence="6">Major facilitator superfamily (MFS) profile domain-containing protein</fullName>
    </recommendedName>
</protein>
<feature type="transmembrane region" description="Helical" evidence="5">
    <location>
        <begin position="224"/>
        <end position="242"/>
    </location>
</feature>
<dbReference type="Proteomes" id="UP000327044">
    <property type="component" value="Unassembled WGS sequence"/>
</dbReference>
<keyword evidence="4 5" id="KW-0472">Membrane</keyword>